<protein>
    <recommendedName>
        <fullName evidence="2">DUF58 domain-containing protein</fullName>
    </recommendedName>
</protein>
<feature type="domain" description="DUF58" evidence="2">
    <location>
        <begin position="207"/>
        <end position="371"/>
    </location>
</feature>
<comment type="caution">
    <text evidence="3">The sequence shown here is derived from an EMBL/GenBank/DDBJ whole genome shotgun (WGS) entry which is preliminary data.</text>
</comment>
<organism evidence="3 4">
    <name type="scientific">Neptuniibacter caesariensis</name>
    <dbReference type="NCBI Taxonomy" id="207954"/>
    <lineage>
        <taxon>Bacteria</taxon>
        <taxon>Pseudomonadati</taxon>
        <taxon>Pseudomonadota</taxon>
        <taxon>Gammaproteobacteria</taxon>
        <taxon>Oceanospirillales</taxon>
        <taxon>Oceanospirillaceae</taxon>
        <taxon>Neptuniibacter</taxon>
    </lineage>
</organism>
<keyword evidence="1" id="KW-1133">Transmembrane helix</keyword>
<dbReference type="Proteomes" id="UP000002171">
    <property type="component" value="Unassembled WGS sequence"/>
</dbReference>
<evidence type="ECO:0000313" key="3">
    <source>
        <dbReference type="EMBL" id="EAR61233.1"/>
    </source>
</evidence>
<dbReference type="Pfam" id="PF01882">
    <property type="entry name" value="DUF58"/>
    <property type="match status" value="1"/>
</dbReference>
<keyword evidence="4" id="KW-1185">Reference proteome</keyword>
<sequence length="444" mass="50142">MQLKPDTTLLQACLVFAATGMALTLLRIFSDINISLGSSLWWLCFIIFICIALLDAARIKWSKPIDCARQLPGNLPLGSGAKIKLRFQNDTNRIQSFSYTDHYPAAVITEQLPAELSVAPGQTAIAEYRVKAIKRGEADFGDIQINTLSPLKLWRYRLNIPAQQSTKVYPNFMAVANLNFLDYEQRLAHIGAHISQRRGSGQEFKQLREYQRGDEIRQIDWKATSRQHRLISREYQDERDQEIIFMLDSGRRMRAMDGDLSHFDHSLNALLLTSYIALSAGDAVGYMSFAGNNRWLKPVKGKPAINTLLNHLYDLHSTLDASDLTNAAEQLLIRHQKRSLVIIISNLRDDDTDDLLKAVRMLSRKHLVLVACLKEKCLVEGISEEPESMSEALNYAATKLYSEQRALLIKNLKARGIAVADSTPELMHVSLVNEYMALKRAGKI</sequence>
<keyword evidence="1" id="KW-0472">Membrane</keyword>
<dbReference type="PANTHER" id="PTHR33608">
    <property type="entry name" value="BLL2464 PROTEIN"/>
    <property type="match status" value="1"/>
</dbReference>
<reference evidence="3 4" key="1">
    <citation type="submission" date="2006-02" db="EMBL/GenBank/DDBJ databases">
        <authorList>
            <person name="Pinhassi J."/>
            <person name="Pedros-Alio C."/>
            <person name="Ferriera S."/>
            <person name="Johnson J."/>
            <person name="Kravitz S."/>
            <person name="Halpern A."/>
            <person name="Remington K."/>
            <person name="Beeson K."/>
            <person name="Tran B."/>
            <person name="Rogers Y.-H."/>
            <person name="Friedman R."/>
            <person name="Venter J.C."/>
        </authorList>
    </citation>
    <scope>NUCLEOTIDE SEQUENCE [LARGE SCALE GENOMIC DNA]</scope>
    <source>
        <strain evidence="3 4">MED92</strain>
    </source>
</reference>
<dbReference type="AlphaFoldDB" id="A0A7U8C479"/>
<dbReference type="PANTHER" id="PTHR33608:SF3">
    <property type="entry name" value="SLR2013 PROTEIN"/>
    <property type="match status" value="1"/>
</dbReference>
<dbReference type="InterPro" id="IPR036465">
    <property type="entry name" value="vWFA_dom_sf"/>
</dbReference>
<evidence type="ECO:0000256" key="1">
    <source>
        <dbReference type="SAM" id="Phobius"/>
    </source>
</evidence>
<feature type="transmembrane region" description="Helical" evidence="1">
    <location>
        <begin position="32"/>
        <end position="54"/>
    </location>
</feature>
<keyword evidence="1" id="KW-0812">Transmembrane</keyword>
<dbReference type="RefSeq" id="WP_007019965.1">
    <property type="nucleotide sequence ID" value="NZ_CH724125.1"/>
</dbReference>
<dbReference type="SUPFAM" id="SSF53300">
    <property type="entry name" value="vWA-like"/>
    <property type="match status" value="1"/>
</dbReference>
<gene>
    <name evidence="3" type="ORF">MED92_10919</name>
</gene>
<accession>A0A7U8C479</accession>
<name>A0A7U8C479_NEPCE</name>
<dbReference type="EMBL" id="AAOW01000009">
    <property type="protein sequence ID" value="EAR61233.1"/>
    <property type="molecule type" value="Genomic_DNA"/>
</dbReference>
<dbReference type="InterPro" id="IPR002881">
    <property type="entry name" value="DUF58"/>
</dbReference>
<dbReference type="OrthoDB" id="9812729at2"/>
<proteinExistence type="predicted"/>
<evidence type="ECO:0000313" key="4">
    <source>
        <dbReference type="Proteomes" id="UP000002171"/>
    </source>
</evidence>
<evidence type="ECO:0000259" key="2">
    <source>
        <dbReference type="Pfam" id="PF01882"/>
    </source>
</evidence>